<dbReference type="VEuPathDB" id="FungiDB:AMAG_17540"/>
<dbReference type="OrthoDB" id="2556122at2759"/>
<organism evidence="4 5">
    <name type="scientific">Allomyces macrogynus (strain ATCC 38327)</name>
    <name type="common">Allomyces javanicus var. macrogynus</name>
    <dbReference type="NCBI Taxonomy" id="578462"/>
    <lineage>
        <taxon>Eukaryota</taxon>
        <taxon>Fungi</taxon>
        <taxon>Fungi incertae sedis</taxon>
        <taxon>Blastocladiomycota</taxon>
        <taxon>Blastocladiomycetes</taxon>
        <taxon>Blastocladiales</taxon>
        <taxon>Blastocladiaceae</taxon>
        <taxon>Allomyces</taxon>
    </lineage>
</organism>
<evidence type="ECO:0000256" key="2">
    <source>
        <dbReference type="SAM" id="Phobius"/>
    </source>
</evidence>
<evidence type="ECO:0000259" key="3">
    <source>
        <dbReference type="Pfam" id="PF13373"/>
    </source>
</evidence>
<feature type="region of interest" description="Disordered" evidence="1">
    <location>
        <begin position="183"/>
        <end position="216"/>
    </location>
</feature>
<evidence type="ECO:0000313" key="4">
    <source>
        <dbReference type="EMBL" id="KNE73373.1"/>
    </source>
</evidence>
<dbReference type="AlphaFoldDB" id="A0A0L0TEU7"/>
<feature type="compositionally biased region" description="Basic and acidic residues" evidence="1">
    <location>
        <begin position="127"/>
        <end position="141"/>
    </location>
</feature>
<feature type="compositionally biased region" description="Basic and acidic residues" evidence="1">
    <location>
        <begin position="1"/>
        <end position="10"/>
    </location>
</feature>
<keyword evidence="5" id="KW-1185">Reference proteome</keyword>
<sequence>MRPPAHDTFRPHLPAPAINGNPTTMSNDTPVLILVKLSDGRDFQFPTTWRRPLAHVDAALRARFPGLQGKRLRLVHGGSILGPSDAPLQSHKTRLLVTKVPRPLFAEETDVVDEVEPARPPLPTLAREDKEVDTVVHDDRTPLLVDGAPLPKALPDAPTASSSASAPDLIDAVCLHCAVSDPPPPTTSSAPGSPRLHSSAPTSPTSNSSTALTPPRGFDLLSDSGFSPADIAAFRREFHALRGSTDASPDEQARLEDQWMEGRSGANDRDAAHVELSENAAFKESLAGISLGFVLGMLVLLVVVEPGVFSRRQQIGMVVGVVINAAFGVLW</sequence>
<dbReference type="EMBL" id="GG745399">
    <property type="protein sequence ID" value="KNE73373.1"/>
    <property type="molecule type" value="Genomic_DNA"/>
</dbReference>
<reference evidence="5" key="2">
    <citation type="submission" date="2009-11" db="EMBL/GenBank/DDBJ databases">
        <title>The Genome Sequence of Allomyces macrogynus strain ATCC 38327.</title>
        <authorList>
            <consortium name="The Broad Institute Genome Sequencing Platform"/>
            <person name="Russ C."/>
            <person name="Cuomo C."/>
            <person name="Shea T."/>
            <person name="Young S.K."/>
            <person name="Zeng Q."/>
            <person name="Koehrsen M."/>
            <person name="Haas B."/>
            <person name="Borodovsky M."/>
            <person name="Guigo R."/>
            <person name="Alvarado L."/>
            <person name="Berlin A."/>
            <person name="Borenstein D."/>
            <person name="Chen Z."/>
            <person name="Engels R."/>
            <person name="Freedman E."/>
            <person name="Gellesch M."/>
            <person name="Goldberg J."/>
            <person name="Griggs A."/>
            <person name="Gujja S."/>
            <person name="Heiman D."/>
            <person name="Hepburn T."/>
            <person name="Howarth C."/>
            <person name="Jen D."/>
            <person name="Larson L."/>
            <person name="Lewis B."/>
            <person name="Mehta T."/>
            <person name="Park D."/>
            <person name="Pearson M."/>
            <person name="Roberts A."/>
            <person name="Saif S."/>
            <person name="Shenoy N."/>
            <person name="Sisk P."/>
            <person name="Stolte C."/>
            <person name="Sykes S."/>
            <person name="Walk T."/>
            <person name="White J."/>
            <person name="Yandava C."/>
            <person name="Burger G."/>
            <person name="Gray M.W."/>
            <person name="Holland P.W.H."/>
            <person name="King N."/>
            <person name="Lang F.B.F."/>
            <person name="Roger A.J."/>
            <person name="Ruiz-Trillo I."/>
            <person name="Lander E."/>
            <person name="Nusbaum C."/>
        </authorList>
    </citation>
    <scope>NUCLEOTIDE SEQUENCE [LARGE SCALE GENOMIC DNA]</scope>
    <source>
        <strain evidence="5">ATCC 38327</strain>
    </source>
</reference>
<dbReference type="Proteomes" id="UP000054350">
    <property type="component" value="Unassembled WGS sequence"/>
</dbReference>
<feature type="region of interest" description="Disordered" evidence="1">
    <location>
        <begin position="127"/>
        <end position="165"/>
    </location>
</feature>
<dbReference type="Pfam" id="PF13373">
    <property type="entry name" value="Dsc3_C"/>
    <property type="match status" value="1"/>
</dbReference>
<dbReference type="GO" id="GO:0044695">
    <property type="term" value="C:Dsc E3 ubiquitin ligase complex"/>
    <property type="evidence" value="ECO:0007669"/>
    <property type="project" value="InterPro"/>
</dbReference>
<dbReference type="GO" id="GO:0005783">
    <property type="term" value="C:endoplasmic reticulum"/>
    <property type="evidence" value="ECO:0007669"/>
    <property type="project" value="TreeGrafter"/>
</dbReference>
<accession>A0A0L0TEU7</accession>
<name>A0A0L0TEU7_ALLM3</name>
<dbReference type="InterPro" id="IPR025390">
    <property type="entry name" value="Dsc3_C"/>
</dbReference>
<protein>
    <recommendedName>
        <fullName evidence="3">DSC E3 ubiquitin ligase complex subunit 3 C-terminal domain-containing protein</fullName>
    </recommendedName>
</protein>
<dbReference type="PANTHER" id="PTHR28049">
    <property type="entry name" value="TRANSMEMBRANE PROTEIN YOR223W"/>
    <property type="match status" value="1"/>
</dbReference>
<dbReference type="InterPro" id="IPR045226">
    <property type="entry name" value="Dsc3"/>
</dbReference>
<feature type="domain" description="DSC E3 ubiquitin ligase complex subunit 3 C-terminal" evidence="3">
    <location>
        <begin position="216"/>
        <end position="330"/>
    </location>
</feature>
<feature type="compositionally biased region" description="Low complexity" evidence="1">
    <location>
        <begin position="187"/>
        <end position="215"/>
    </location>
</feature>
<feature type="transmembrane region" description="Helical" evidence="2">
    <location>
        <begin position="285"/>
        <end position="303"/>
    </location>
</feature>
<feature type="non-terminal residue" evidence="4">
    <location>
        <position position="331"/>
    </location>
</feature>
<keyword evidence="2" id="KW-1133">Transmembrane helix</keyword>
<proteinExistence type="predicted"/>
<dbReference type="PANTHER" id="PTHR28049:SF1">
    <property type="entry name" value="DSC E3 UBIQUITIN LIGASE COMPLEX SUBUNIT 3"/>
    <property type="match status" value="1"/>
</dbReference>
<keyword evidence="2" id="KW-0472">Membrane</keyword>
<feature type="region of interest" description="Disordered" evidence="1">
    <location>
        <begin position="1"/>
        <end position="24"/>
    </location>
</feature>
<evidence type="ECO:0000256" key="1">
    <source>
        <dbReference type="SAM" id="MobiDB-lite"/>
    </source>
</evidence>
<reference evidence="4 5" key="1">
    <citation type="submission" date="2009-11" db="EMBL/GenBank/DDBJ databases">
        <title>Annotation of Allomyces macrogynus ATCC 38327.</title>
        <authorList>
            <consortium name="The Broad Institute Genome Sequencing Platform"/>
            <person name="Russ C."/>
            <person name="Cuomo C."/>
            <person name="Burger G."/>
            <person name="Gray M.W."/>
            <person name="Holland P.W.H."/>
            <person name="King N."/>
            <person name="Lang F.B.F."/>
            <person name="Roger A.J."/>
            <person name="Ruiz-Trillo I."/>
            <person name="Young S.K."/>
            <person name="Zeng Q."/>
            <person name="Gargeya S."/>
            <person name="Fitzgerald M."/>
            <person name="Haas B."/>
            <person name="Abouelleil A."/>
            <person name="Alvarado L."/>
            <person name="Arachchi H.M."/>
            <person name="Berlin A."/>
            <person name="Chapman S.B."/>
            <person name="Gearin G."/>
            <person name="Goldberg J."/>
            <person name="Griggs A."/>
            <person name="Gujja S."/>
            <person name="Hansen M."/>
            <person name="Heiman D."/>
            <person name="Howarth C."/>
            <person name="Larimer J."/>
            <person name="Lui A."/>
            <person name="MacDonald P.J.P."/>
            <person name="McCowen C."/>
            <person name="Montmayeur A."/>
            <person name="Murphy C."/>
            <person name="Neiman D."/>
            <person name="Pearson M."/>
            <person name="Priest M."/>
            <person name="Roberts A."/>
            <person name="Saif S."/>
            <person name="Shea T."/>
            <person name="Sisk P."/>
            <person name="Stolte C."/>
            <person name="Sykes S."/>
            <person name="Wortman J."/>
            <person name="Nusbaum C."/>
            <person name="Birren B."/>
        </authorList>
    </citation>
    <scope>NUCLEOTIDE SEQUENCE [LARGE SCALE GENOMIC DNA]</scope>
    <source>
        <strain evidence="4 5">ATCC 38327</strain>
    </source>
</reference>
<evidence type="ECO:0000313" key="5">
    <source>
        <dbReference type="Proteomes" id="UP000054350"/>
    </source>
</evidence>
<dbReference type="STRING" id="578462.A0A0L0TEU7"/>
<dbReference type="eggNOG" id="ENOG502S7DP">
    <property type="taxonomic scope" value="Eukaryota"/>
</dbReference>
<keyword evidence="2" id="KW-0812">Transmembrane</keyword>
<feature type="compositionally biased region" description="Low complexity" evidence="1">
    <location>
        <begin position="153"/>
        <end position="165"/>
    </location>
</feature>
<gene>
    <name evidence="4" type="ORF">AMAG_17540</name>
</gene>